<feature type="compositionally biased region" description="Low complexity" evidence="1">
    <location>
        <begin position="144"/>
        <end position="158"/>
    </location>
</feature>
<feature type="transmembrane region" description="Helical" evidence="2">
    <location>
        <begin position="48"/>
        <end position="70"/>
    </location>
</feature>
<comment type="caution">
    <text evidence="4">The sequence shown here is derived from an EMBL/GenBank/DDBJ whole genome shotgun (WGS) entry which is preliminary data.</text>
</comment>
<feature type="region of interest" description="Disordered" evidence="1">
    <location>
        <begin position="1"/>
        <end position="30"/>
    </location>
</feature>
<dbReference type="Proteomes" id="UP000745577">
    <property type="component" value="Unassembled WGS sequence"/>
</dbReference>
<dbReference type="InterPro" id="IPR018392">
    <property type="entry name" value="LysM"/>
</dbReference>
<keyword evidence="2" id="KW-0472">Membrane</keyword>
<feature type="compositionally biased region" description="Basic residues" evidence="1">
    <location>
        <begin position="1"/>
        <end position="12"/>
    </location>
</feature>
<protein>
    <submittedName>
        <fullName evidence="4">LysM peptidoglycan-binding domain-containing protein</fullName>
    </submittedName>
</protein>
<evidence type="ECO:0000313" key="5">
    <source>
        <dbReference type="Proteomes" id="UP000745577"/>
    </source>
</evidence>
<feature type="compositionally biased region" description="Acidic residues" evidence="1">
    <location>
        <begin position="88"/>
        <end position="129"/>
    </location>
</feature>
<dbReference type="Gene3D" id="3.10.350.10">
    <property type="entry name" value="LysM domain"/>
    <property type="match status" value="1"/>
</dbReference>
<dbReference type="InterPro" id="IPR052196">
    <property type="entry name" value="Bact_Kbp"/>
</dbReference>
<dbReference type="PANTHER" id="PTHR34700:SF4">
    <property type="entry name" value="PHAGE-LIKE ELEMENT PBSX PROTEIN XKDP"/>
    <property type="match status" value="1"/>
</dbReference>
<evidence type="ECO:0000313" key="4">
    <source>
        <dbReference type="EMBL" id="MCA9380102.1"/>
    </source>
</evidence>
<evidence type="ECO:0000259" key="3">
    <source>
        <dbReference type="PROSITE" id="PS51782"/>
    </source>
</evidence>
<keyword evidence="2" id="KW-0812">Transmembrane</keyword>
<reference evidence="4" key="1">
    <citation type="submission" date="2020-04" db="EMBL/GenBank/DDBJ databases">
        <authorList>
            <person name="Zhang T."/>
        </authorList>
    </citation>
    <scope>NUCLEOTIDE SEQUENCE</scope>
    <source>
        <strain evidence="4">HKST-UBA15</strain>
    </source>
</reference>
<reference evidence="4" key="2">
    <citation type="journal article" date="2021" name="Microbiome">
        <title>Successional dynamics and alternative stable states in a saline activated sludge microbial community over 9 years.</title>
        <authorList>
            <person name="Wang Y."/>
            <person name="Ye J."/>
            <person name="Ju F."/>
            <person name="Liu L."/>
            <person name="Boyd J.A."/>
            <person name="Deng Y."/>
            <person name="Parks D.H."/>
            <person name="Jiang X."/>
            <person name="Yin X."/>
            <person name="Woodcroft B.J."/>
            <person name="Tyson G.W."/>
            <person name="Hugenholtz P."/>
            <person name="Polz M.F."/>
            <person name="Zhang T."/>
        </authorList>
    </citation>
    <scope>NUCLEOTIDE SEQUENCE</scope>
    <source>
        <strain evidence="4">HKST-UBA15</strain>
    </source>
</reference>
<dbReference type="PROSITE" id="PS51782">
    <property type="entry name" value="LYSM"/>
    <property type="match status" value="1"/>
</dbReference>
<evidence type="ECO:0000256" key="1">
    <source>
        <dbReference type="SAM" id="MobiDB-lite"/>
    </source>
</evidence>
<dbReference type="InterPro" id="IPR036779">
    <property type="entry name" value="LysM_dom_sf"/>
</dbReference>
<keyword evidence="2" id="KW-1133">Transmembrane helix</keyword>
<dbReference type="AlphaFoldDB" id="A0A955KZQ1"/>
<proteinExistence type="predicted"/>
<dbReference type="PANTHER" id="PTHR34700">
    <property type="entry name" value="POTASSIUM BINDING PROTEIN KBP"/>
    <property type="match status" value="1"/>
</dbReference>
<feature type="domain" description="LysM" evidence="3">
    <location>
        <begin position="178"/>
        <end position="232"/>
    </location>
</feature>
<name>A0A955KZQ1_9BACT</name>
<dbReference type="CDD" id="cd00118">
    <property type="entry name" value="LysM"/>
    <property type="match status" value="1"/>
</dbReference>
<feature type="region of interest" description="Disordered" evidence="1">
    <location>
        <begin position="85"/>
        <end position="160"/>
    </location>
</feature>
<sequence>MAKNSVKAKQKPSSKTAPTPKKVKPDPKEFEKSVIKDMENSKLRIKPWVLKLLGGVFILAGIGFILYPLISDRISINLPDVFDRNDQEVAEDNDNDDENDDDSENNEDGENEDKDSTEDGDTEEGEDEEGKIAGGNSTRRDDSTTTTAQEKATQTQTQINQTGLWRATDYVQGDINTGSYQVKLGDTLWEISEAVYGDGSQWTKILEKNSSSVGFLPDGSQALIVTGQFLTIE</sequence>
<dbReference type="EMBL" id="JAGQLL010000029">
    <property type="protein sequence ID" value="MCA9380102.1"/>
    <property type="molecule type" value="Genomic_DNA"/>
</dbReference>
<accession>A0A955KZQ1</accession>
<organism evidence="4 5">
    <name type="scientific">Candidatus Dojkabacteria bacterium</name>
    <dbReference type="NCBI Taxonomy" id="2099670"/>
    <lineage>
        <taxon>Bacteria</taxon>
        <taxon>Candidatus Dojkabacteria</taxon>
    </lineage>
</organism>
<gene>
    <name evidence="4" type="ORF">KC675_02880</name>
</gene>
<evidence type="ECO:0000256" key="2">
    <source>
        <dbReference type="SAM" id="Phobius"/>
    </source>
</evidence>